<feature type="transmembrane region" description="Helical" evidence="1">
    <location>
        <begin position="86"/>
        <end position="105"/>
    </location>
</feature>
<dbReference type="SUPFAM" id="SSF103473">
    <property type="entry name" value="MFS general substrate transporter"/>
    <property type="match status" value="1"/>
</dbReference>
<reference evidence="2 3" key="1">
    <citation type="submission" date="2020-05" db="EMBL/GenBank/DDBJ databases">
        <title>MicrobeNet Type strains.</title>
        <authorList>
            <person name="Nicholson A.C."/>
        </authorList>
    </citation>
    <scope>NUCLEOTIDE SEQUENCE [LARGE SCALE GENOMIC DNA]</scope>
    <source>
        <strain evidence="2 3">JCM 14547</strain>
    </source>
</reference>
<evidence type="ECO:0000256" key="1">
    <source>
        <dbReference type="SAM" id="Phobius"/>
    </source>
</evidence>
<sequence length="106" mass="10177">MTADSAARGAFPRHPVTALAVLATATALAMGTWFSAAAVVPQLADAWDLSPTASALLTVGVQLGFVIGALVSAGTGLADAVPARRLLAVGAAAAALANAGLLLAAG</sequence>
<proteinExistence type="predicted"/>
<name>A0A849BT83_9ACTN</name>
<comment type="caution">
    <text evidence="2">The sequence shown here is derived from an EMBL/GenBank/DDBJ whole genome shotgun (WGS) entry which is preliminary data.</text>
</comment>
<keyword evidence="1" id="KW-1133">Transmembrane helix</keyword>
<feature type="non-terminal residue" evidence="2">
    <location>
        <position position="106"/>
    </location>
</feature>
<evidence type="ECO:0000313" key="3">
    <source>
        <dbReference type="Proteomes" id="UP000555552"/>
    </source>
</evidence>
<dbReference type="InterPro" id="IPR036259">
    <property type="entry name" value="MFS_trans_sf"/>
</dbReference>
<keyword evidence="3" id="KW-1185">Reference proteome</keyword>
<accession>A0A849BT83</accession>
<dbReference type="AlphaFoldDB" id="A0A849BT83"/>
<gene>
    <name evidence="2" type="ORF">HLB09_13170</name>
</gene>
<dbReference type="Gene3D" id="1.20.1250.20">
    <property type="entry name" value="MFS general substrate transporter like domains"/>
    <property type="match status" value="1"/>
</dbReference>
<dbReference type="Proteomes" id="UP000555552">
    <property type="component" value="Unassembled WGS sequence"/>
</dbReference>
<feature type="transmembrane region" description="Helical" evidence="1">
    <location>
        <begin position="53"/>
        <end position="74"/>
    </location>
</feature>
<keyword evidence="1" id="KW-0812">Transmembrane</keyword>
<dbReference type="EMBL" id="JABEMA010000243">
    <property type="protein sequence ID" value="NNH24022.1"/>
    <property type="molecule type" value="Genomic_DNA"/>
</dbReference>
<evidence type="ECO:0000313" key="2">
    <source>
        <dbReference type="EMBL" id="NNH24022.1"/>
    </source>
</evidence>
<keyword evidence="1" id="KW-0472">Membrane</keyword>
<organism evidence="2 3">
    <name type="scientific">Pseudokineococcus marinus</name>
    <dbReference type="NCBI Taxonomy" id="351215"/>
    <lineage>
        <taxon>Bacteria</taxon>
        <taxon>Bacillati</taxon>
        <taxon>Actinomycetota</taxon>
        <taxon>Actinomycetes</taxon>
        <taxon>Kineosporiales</taxon>
        <taxon>Kineosporiaceae</taxon>
        <taxon>Pseudokineococcus</taxon>
    </lineage>
</organism>
<protein>
    <submittedName>
        <fullName evidence="2">MFS transporter</fullName>
    </submittedName>
</protein>